<sequence length="606" mass="66582">MSYLHFATATEFLALRKPSLRIMAQLRPSAPVFVLSALLCTYLSSHTARAQCTTSTPAQVSWNKAIYDPKPSPDSDAEELVLPMPCGGAMVFRRVEVQPTSASTGDAAFMANRRITIGQAMDLKSTQAPHSNGYNLFIHEANLAAPFTDKNQHPVYYIGKYEVTAAQYKLVMEGQGAPPPQRRNFPASNISFLEAQQFAEKWTSWLMKNAPDRLPKRGDKPGFIRLPTDAEWVFAASGGIKNSSLNTQPAPWPQPGSDCQNQIDDCIVGSSQGISTDHGVIPKPIGSLNIANPLSLYDIVGNVSEMVLTPYQMRAYLHYWNQGLTGGTQVFGGSVLNSARDISSAYRAEFAPYDDNGDAKRAPEVGFRVVIGAMTMNSLQEALKAQKGFAALVNDAANADTSKVKEEHANENDALKNLQSALSQSDQNKAELQARLTQLNQAMEAAREAQNQANAERNQADLDSAVANLTTLLTLSKQIASNRIDIVNYTAFINDPDNARNPNLSIYKTSISTEQVSLDDTVNAYLGLLKTVSRNSQRDTRLEDAKTIIVNNLKNNYKDLPLSRRLDWLDIAIQNTKDISSGKSLDAERDIIAKIEQAAHMNYYNR</sequence>
<dbReference type="AlphaFoldDB" id="A0A7U7G7J1"/>
<keyword evidence="1" id="KW-0175">Coiled coil</keyword>
<feature type="coiled-coil region" evidence="1">
    <location>
        <begin position="415"/>
        <end position="463"/>
    </location>
</feature>
<gene>
    <name evidence="3" type="ORF">SACS_1789</name>
</gene>
<organism evidence="3 4">
    <name type="scientific">Parasaccharibacter apium</name>
    <dbReference type="NCBI Taxonomy" id="1510841"/>
    <lineage>
        <taxon>Bacteria</taxon>
        <taxon>Pseudomonadati</taxon>
        <taxon>Pseudomonadota</taxon>
        <taxon>Alphaproteobacteria</taxon>
        <taxon>Acetobacterales</taxon>
        <taxon>Acetobacteraceae</taxon>
        <taxon>Parasaccharibacter</taxon>
    </lineage>
</organism>
<dbReference type="PANTHER" id="PTHR23150:SF19">
    <property type="entry name" value="FORMYLGLYCINE-GENERATING ENZYME"/>
    <property type="match status" value="1"/>
</dbReference>
<dbReference type="SUPFAM" id="SSF56436">
    <property type="entry name" value="C-type lectin-like"/>
    <property type="match status" value="1"/>
</dbReference>
<dbReference type="InterPro" id="IPR016187">
    <property type="entry name" value="CTDL_fold"/>
</dbReference>
<name>A0A7U7G7J1_9PROT</name>
<reference evidence="3 4" key="1">
    <citation type="journal article" date="2014" name="Genome Biol. Evol.">
        <title>Acetic acid bacteria genomes reveal functional traits for adaptation to life in insect guts.</title>
        <authorList>
            <person name="Chouaia B."/>
            <person name="Gaiarsa S."/>
            <person name="Crotti E."/>
            <person name="Comandatore F."/>
            <person name="Degli Esposti M."/>
            <person name="Ricci I."/>
            <person name="Alma A."/>
            <person name="Favia G."/>
            <person name="Bandi C."/>
            <person name="Daffonchio D."/>
        </authorList>
    </citation>
    <scope>NUCLEOTIDE SEQUENCE [LARGE SCALE GENOMIC DNA]</scope>
    <source>
        <strain evidence="4">AM169</strain>
    </source>
</reference>
<evidence type="ECO:0000259" key="2">
    <source>
        <dbReference type="Pfam" id="PF03781"/>
    </source>
</evidence>
<evidence type="ECO:0000256" key="1">
    <source>
        <dbReference type="SAM" id="Coils"/>
    </source>
</evidence>
<dbReference type="Pfam" id="PF03781">
    <property type="entry name" value="FGE-sulfatase"/>
    <property type="match status" value="1"/>
</dbReference>
<dbReference type="PANTHER" id="PTHR23150">
    <property type="entry name" value="SULFATASE MODIFYING FACTOR 1, 2"/>
    <property type="match status" value="1"/>
</dbReference>
<proteinExistence type="predicted"/>
<dbReference type="Gene3D" id="3.90.1580.10">
    <property type="entry name" value="paralog of FGE (formylglycine-generating enzyme)"/>
    <property type="match status" value="1"/>
</dbReference>
<reference evidence="3 4" key="2">
    <citation type="journal article" date="2014" name="PLoS ONE">
        <title>Evolution of mitochondria reconstructed from the energy metabolism of living bacteria.</title>
        <authorList>
            <person name="Degli Esposti M."/>
            <person name="Chouaia B."/>
            <person name="Comandatore F."/>
            <person name="Crotti E."/>
            <person name="Sassera D."/>
            <person name="Lievens P.M."/>
            <person name="Daffonchio D."/>
            <person name="Bandi C."/>
        </authorList>
    </citation>
    <scope>NUCLEOTIDE SEQUENCE [LARGE SCALE GENOMIC DNA]</scope>
    <source>
        <strain evidence="4">AM169</strain>
    </source>
</reference>
<evidence type="ECO:0000313" key="4">
    <source>
        <dbReference type="Proteomes" id="UP000027590"/>
    </source>
</evidence>
<dbReference type="Proteomes" id="UP000027590">
    <property type="component" value="Unassembled WGS sequence"/>
</dbReference>
<dbReference type="InterPro" id="IPR005532">
    <property type="entry name" value="SUMF_dom"/>
</dbReference>
<accession>A0A7U7G7J1</accession>
<feature type="domain" description="Sulfatase-modifying factor enzyme-like" evidence="2">
    <location>
        <begin position="144"/>
        <end position="370"/>
    </location>
</feature>
<dbReference type="EMBL" id="CBLY010000007">
    <property type="protein sequence ID" value="CDG34527.1"/>
    <property type="molecule type" value="Genomic_DNA"/>
</dbReference>
<dbReference type="RefSeq" id="WP_081847773.1">
    <property type="nucleotide sequence ID" value="NZ_CBLY010000007.1"/>
</dbReference>
<protein>
    <recommendedName>
        <fullName evidence="2">Sulfatase-modifying factor enzyme-like domain-containing protein</fullName>
    </recommendedName>
</protein>
<dbReference type="InterPro" id="IPR051043">
    <property type="entry name" value="Sulfatase_Mod_Factor_Kinase"/>
</dbReference>
<evidence type="ECO:0000313" key="3">
    <source>
        <dbReference type="EMBL" id="CDG34527.1"/>
    </source>
</evidence>
<comment type="caution">
    <text evidence="3">The sequence shown here is derived from an EMBL/GenBank/DDBJ whole genome shotgun (WGS) entry which is preliminary data.</text>
</comment>
<dbReference type="InterPro" id="IPR042095">
    <property type="entry name" value="SUMF_sf"/>
</dbReference>
<dbReference type="GO" id="GO:0120147">
    <property type="term" value="F:formylglycine-generating oxidase activity"/>
    <property type="evidence" value="ECO:0007669"/>
    <property type="project" value="TreeGrafter"/>
</dbReference>